<dbReference type="Pfam" id="PF06995">
    <property type="entry name" value="Phage_P2_GpU"/>
    <property type="match status" value="1"/>
</dbReference>
<evidence type="ECO:0000313" key="1">
    <source>
        <dbReference type="EMBL" id="RDY27134.1"/>
    </source>
</evidence>
<proteinExistence type="predicted"/>
<dbReference type="AlphaFoldDB" id="A0A371J380"/>
<dbReference type="InterPro" id="IPR009734">
    <property type="entry name" value="Myoviridae_GpU"/>
</dbReference>
<keyword evidence="2" id="KW-1185">Reference proteome</keyword>
<dbReference type="Proteomes" id="UP000216411">
    <property type="component" value="Unassembled WGS sequence"/>
</dbReference>
<dbReference type="EMBL" id="NOKA02000119">
    <property type="protein sequence ID" value="RDY27134.1"/>
    <property type="molecule type" value="Genomic_DNA"/>
</dbReference>
<name>A0A371J380_9FIRM</name>
<comment type="caution">
    <text evidence="1">The sequence shown here is derived from an EMBL/GenBank/DDBJ whole genome shotgun (WGS) entry which is preliminary data.</text>
</comment>
<dbReference type="RefSeq" id="WP_094375923.1">
    <property type="nucleotide sequence ID" value="NZ_NOKA02000119.1"/>
</dbReference>
<protein>
    <recommendedName>
        <fullName evidence="3">Phage tail protein</fullName>
    </recommendedName>
</protein>
<evidence type="ECO:0000313" key="2">
    <source>
        <dbReference type="Proteomes" id="UP000216411"/>
    </source>
</evidence>
<dbReference type="OrthoDB" id="9815316at2"/>
<sequence>MAIGNLGKLITFQTSDKKILTFSNMKQSVSGRWKSHERIMRKPLSEFAGPELRSITFTIQLDAMLGVKPRKTLEKMEKAVEKGYVYPLILGGKKVGKHKWKITKMSEEWETIYNAGELVKAKLDLSLEEYL</sequence>
<organism evidence="1 2">
    <name type="scientific">Lachnotalea glycerini</name>
    <dbReference type="NCBI Taxonomy" id="1763509"/>
    <lineage>
        <taxon>Bacteria</taxon>
        <taxon>Bacillati</taxon>
        <taxon>Bacillota</taxon>
        <taxon>Clostridia</taxon>
        <taxon>Lachnospirales</taxon>
        <taxon>Lachnospiraceae</taxon>
        <taxon>Lachnotalea</taxon>
    </lineage>
</organism>
<evidence type="ECO:0008006" key="3">
    <source>
        <dbReference type="Google" id="ProtNLM"/>
    </source>
</evidence>
<accession>A0A371J380</accession>
<reference evidence="1 2" key="1">
    <citation type="journal article" date="2017" name="Genome Announc.">
        <title>Draft Genome Sequence of a Sporulating and Motile Strain of Lachnotalea glycerini Isolated from Water in Quebec City, Canada.</title>
        <authorList>
            <person name="Maheux A.F."/>
            <person name="Boudreau D.K."/>
            <person name="Berube E."/>
            <person name="Boissinot M."/>
            <person name="Raymond F."/>
            <person name="Brodeur S."/>
            <person name="Corbeil J."/>
            <person name="Isabel S."/>
            <person name="Omar R.F."/>
            <person name="Bergeron M.G."/>
        </authorList>
    </citation>
    <scope>NUCLEOTIDE SEQUENCE [LARGE SCALE GENOMIC DNA]</scope>
    <source>
        <strain evidence="1 2">CCRI-19302</strain>
    </source>
</reference>
<gene>
    <name evidence="1" type="ORF">CG710_021080</name>
</gene>